<name>A0ABV2K4L5_SPOPS</name>
<dbReference type="InterPro" id="IPR001478">
    <property type="entry name" value="PDZ"/>
</dbReference>
<keyword evidence="5" id="KW-1185">Reference proteome</keyword>
<gene>
    <name evidence="4" type="ORF">ABIC55_001084</name>
</gene>
<dbReference type="SUPFAM" id="SSF54211">
    <property type="entry name" value="Ribosomal protein S5 domain 2-like"/>
    <property type="match status" value="1"/>
</dbReference>
<dbReference type="SUPFAM" id="SSF50156">
    <property type="entry name" value="PDZ domain-like"/>
    <property type="match status" value="1"/>
</dbReference>
<dbReference type="Gene3D" id="3.30.230.10">
    <property type="match status" value="1"/>
</dbReference>
<comment type="caution">
    <text evidence="4">The sequence shown here is derived from an EMBL/GenBank/DDBJ whole genome shotgun (WGS) entry which is preliminary data.</text>
</comment>
<evidence type="ECO:0000313" key="4">
    <source>
        <dbReference type="EMBL" id="MET3656000.1"/>
    </source>
</evidence>
<feature type="domain" description="Lon proteolytic" evidence="3">
    <location>
        <begin position="228"/>
        <end position="345"/>
    </location>
</feature>
<dbReference type="InterPro" id="IPR020568">
    <property type="entry name" value="Ribosomal_Su5_D2-typ_SF"/>
</dbReference>
<dbReference type="Gene3D" id="2.30.42.10">
    <property type="match status" value="1"/>
</dbReference>
<organism evidence="4 5">
    <name type="scientific">Sporosarcina psychrophila</name>
    <name type="common">Bacillus psychrophilus</name>
    <dbReference type="NCBI Taxonomy" id="1476"/>
    <lineage>
        <taxon>Bacteria</taxon>
        <taxon>Bacillati</taxon>
        <taxon>Bacillota</taxon>
        <taxon>Bacilli</taxon>
        <taxon>Bacillales</taxon>
        <taxon>Caryophanaceae</taxon>
        <taxon>Sporosarcina</taxon>
    </lineage>
</organism>
<dbReference type="PROSITE" id="PS51786">
    <property type="entry name" value="LON_PROTEOLYTIC"/>
    <property type="match status" value="1"/>
</dbReference>
<dbReference type="RefSeq" id="WP_187045453.1">
    <property type="nucleotide sequence ID" value="NZ_JBEPME010000001.1"/>
</dbReference>
<dbReference type="InterPro" id="IPR008269">
    <property type="entry name" value="Lon_proteolytic"/>
</dbReference>
<comment type="catalytic activity">
    <reaction evidence="1">
        <text>Hydrolysis of proteins in presence of ATP.</text>
        <dbReference type="EC" id="3.4.21.53"/>
    </reaction>
</comment>
<accession>A0ABV2K4L5</accession>
<dbReference type="Pfam" id="PF13180">
    <property type="entry name" value="PDZ_2"/>
    <property type="match status" value="1"/>
</dbReference>
<dbReference type="Proteomes" id="UP001549104">
    <property type="component" value="Unassembled WGS sequence"/>
</dbReference>
<sequence length="348" mass="38023">MRKKRFSMIGVLLVIIAILFIYPLDSYISQPGGAYDLDPLVEVVGGDNNDIGTFSLMTISVSKATPASYVLSKFTDKKKLLPAENVRRDGENDKEYNIRQKKLMTGSQFNAITVAFEKAGIPVDIQYDGVFVMMVLEGGAADGILELGDKIRVIDGVELKESGQFFTLIGDKKLGDEVKISLDRDDKKLDVTLVLKEIPDSDGRAGLGVRFEEDRTLTTDPEVDFKTSNIGGPSAGLMFTLEIMNQLLDEDLTKGYNIAGTGEMLEDGTVGRIGGADFKVIAASRQDVEIFFAPADDLPDEVRAANPGILTNYEEAVKMAEKIGTKMKIVPVETVDDALDYLATLEKK</sequence>
<evidence type="ECO:0000259" key="3">
    <source>
        <dbReference type="PROSITE" id="PS51786"/>
    </source>
</evidence>
<comment type="similarity">
    <text evidence="1">Belongs to the peptidase S16 family.</text>
</comment>
<keyword evidence="1" id="KW-0378">Hydrolase</keyword>
<dbReference type="PROSITE" id="PS50106">
    <property type="entry name" value="PDZ"/>
    <property type="match status" value="1"/>
</dbReference>
<keyword evidence="1" id="KW-0645">Protease</keyword>
<evidence type="ECO:0000256" key="1">
    <source>
        <dbReference type="PROSITE-ProRule" id="PRU01122"/>
    </source>
</evidence>
<dbReference type="Pfam" id="PF05362">
    <property type="entry name" value="Lon_C"/>
    <property type="match status" value="1"/>
</dbReference>
<proteinExistence type="inferred from homology"/>
<dbReference type="InterPro" id="IPR027065">
    <property type="entry name" value="Lon_Prtase"/>
</dbReference>
<reference evidence="4 5" key="1">
    <citation type="submission" date="2024-06" db="EMBL/GenBank/DDBJ databases">
        <title>Sorghum-associated microbial communities from plants grown in Nebraska, USA.</title>
        <authorList>
            <person name="Schachtman D."/>
        </authorList>
    </citation>
    <scope>NUCLEOTIDE SEQUENCE [LARGE SCALE GENOMIC DNA]</scope>
    <source>
        <strain evidence="4 5">1288</strain>
    </source>
</reference>
<keyword evidence="1" id="KW-0720">Serine protease</keyword>
<feature type="active site" evidence="1">
    <location>
        <position position="279"/>
    </location>
</feature>
<dbReference type="InterPro" id="IPR014721">
    <property type="entry name" value="Ribsml_uS5_D2-typ_fold_subgr"/>
</dbReference>
<feature type="active site" evidence="1">
    <location>
        <position position="234"/>
    </location>
</feature>
<dbReference type="EC" id="3.4.21.53" evidence="1"/>
<dbReference type="PANTHER" id="PTHR10046">
    <property type="entry name" value="ATP DEPENDENT LON PROTEASE FAMILY MEMBER"/>
    <property type="match status" value="1"/>
</dbReference>
<evidence type="ECO:0000259" key="2">
    <source>
        <dbReference type="PROSITE" id="PS50106"/>
    </source>
</evidence>
<dbReference type="InterPro" id="IPR036034">
    <property type="entry name" value="PDZ_sf"/>
</dbReference>
<evidence type="ECO:0000313" key="5">
    <source>
        <dbReference type="Proteomes" id="UP001549104"/>
    </source>
</evidence>
<dbReference type="EMBL" id="JBEPME010000001">
    <property type="protein sequence ID" value="MET3656000.1"/>
    <property type="molecule type" value="Genomic_DNA"/>
</dbReference>
<dbReference type="NCBIfam" id="NF041438">
    <property type="entry name" value="SepM_fam_S16"/>
    <property type="match status" value="1"/>
</dbReference>
<protein>
    <recommendedName>
        <fullName evidence="1">endopeptidase La</fullName>
        <ecNumber evidence="1">3.4.21.53</ecNumber>
    </recommendedName>
</protein>
<feature type="domain" description="PDZ" evidence="2">
    <location>
        <begin position="120"/>
        <end position="186"/>
    </location>
</feature>